<dbReference type="PANTHER" id="PTHR10927">
    <property type="entry name" value="RIBOSOME MATURATION PROTEIN SBDS"/>
    <property type="match status" value="1"/>
</dbReference>
<dbReference type="PANTHER" id="PTHR10927:SF2">
    <property type="entry name" value="RESTRICTION OF TELOMERE CAPPING PROTEIN 3"/>
    <property type="match status" value="1"/>
</dbReference>
<dbReference type="EMBL" id="JAFEKC020000019">
    <property type="protein sequence ID" value="KAK0509054.1"/>
    <property type="molecule type" value="Genomic_DNA"/>
</dbReference>
<sequence>MPRGNASQSKVHYQGKEDDFVIYIDDVQSVQKWKDDRSIPLAQVVSGFKIFITHKHGAQNAYDGASKQTLENEFGTSNEDECMIKILEKGDIQETETSERQGPKNDSMGSRAAH</sequence>
<evidence type="ECO:0000313" key="3">
    <source>
        <dbReference type="EMBL" id="KAK0509054.1"/>
    </source>
</evidence>
<evidence type="ECO:0000313" key="4">
    <source>
        <dbReference type="Proteomes" id="UP001166286"/>
    </source>
</evidence>
<evidence type="ECO:0000259" key="2">
    <source>
        <dbReference type="Pfam" id="PF01172"/>
    </source>
</evidence>
<name>A0AA39V2T2_9LECA</name>
<dbReference type="Pfam" id="PF01172">
    <property type="entry name" value="SBDS_N"/>
    <property type="match status" value="1"/>
</dbReference>
<feature type="region of interest" description="Disordered" evidence="1">
    <location>
        <begin position="89"/>
        <end position="114"/>
    </location>
</feature>
<evidence type="ECO:0000256" key="1">
    <source>
        <dbReference type="SAM" id="MobiDB-lite"/>
    </source>
</evidence>
<dbReference type="InterPro" id="IPR019783">
    <property type="entry name" value="SDO1/SBDS_N"/>
</dbReference>
<dbReference type="InterPro" id="IPR039100">
    <property type="entry name" value="Sdo1/SBDS-like"/>
</dbReference>
<feature type="domain" description="Ribosome maturation protein SDO1/SBDS N-terminal" evidence="2">
    <location>
        <begin position="8"/>
        <end position="100"/>
    </location>
</feature>
<comment type="caution">
    <text evidence="3">The sequence shown here is derived from an EMBL/GenBank/DDBJ whole genome shotgun (WGS) entry which is preliminary data.</text>
</comment>
<dbReference type="SUPFAM" id="SSF89895">
    <property type="entry name" value="FYSH domain"/>
    <property type="match status" value="1"/>
</dbReference>
<keyword evidence="4" id="KW-1185">Reference proteome</keyword>
<reference evidence="3" key="1">
    <citation type="submission" date="2023-03" db="EMBL/GenBank/DDBJ databases">
        <title>Complete genome of Cladonia borealis.</title>
        <authorList>
            <person name="Park H."/>
        </authorList>
    </citation>
    <scope>NUCLEOTIDE SEQUENCE</scope>
    <source>
        <strain evidence="3">ANT050790</strain>
    </source>
</reference>
<proteinExistence type="predicted"/>
<protein>
    <recommendedName>
        <fullName evidence="2">Ribosome maturation protein SDO1/SBDS N-terminal domain-containing protein</fullName>
    </recommendedName>
</protein>
<dbReference type="Gene3D" id="3.30.1250.10">
    <property type="entry name" value="Ribosome maturation protein SBDS, N-terminal domain"/>
    <property type="match status" value="1"/>
</dbReference>
<gene>
    <name evidence="3" type="ORF">JMJ35_008425</name>
</gene>
<feature type="compositionally biased region" description="Basic and acidic residues" evidence="1">
    <location>
        <begin position="89"/>
        <end position="103"/>
    </location>
</feature>
<dbReference type="Proteomes" id="UP001166286">
    <property type="component" value="Unassembled WGS sequence"/>
</dbReference>
<accession>A0AA39V2T2</accession>
<dbReference type="AlphaFoldDB" id="A0AA39V2T2"/>
<organism evidence="3 4">
    <name type="scientific">Cladonia borealis</name>
    <dbReference type="NCBI Taxonomy" id="184061"/>
    <lineage>
        <taxon>Eukaryota</taxon>
        <taxon>Fungi</taxon>
        <taxon>Dikarya</taxon>
        <taxon>Ascomycota</taxon>
        <taxon>Pezizomycotina</taxon>
        <taxon>Lecanoromycetes</taxon>
        <taxon>OSLEUM clade</taxon>
        <taxon>Lecanoromycetidae</taxon>
        <taxon>Lecanorales</taxon>
        <taxon>Lecanorineae</taxon>
        <taxon>Cladoniaceae</taxon>
        <taxon>Cladonia</taxon>
    </lineage>
</organism>
<dbReference type="InterPro" id="IPR036786">
    <property type="entry name" value="Ribosome_mat_SBDS_N_sf"/>
</dbReference>